<dbReference type="AlphaFoldDB" id="S9QXQ3"/>
<keyword evidence="4" id="KW-1185">Reference proteome</keyword>
<accession>S9QXQ3</accession>
<dbReference type="RefSeq" id="WP_002622479.1">
    <property type="nucleotide sequence ID" value="NZ_ANAH02000010.1"/>
</dbReference>
<evidence type="ECO:0000256" key="1">
    <source>
        <dbReference type="SAM" id="MobiDB-lite"/>
    </source>
</evidence>
<sequence>MSRWMGWMLAVGMGGALMAGCNGPEASKQSGRFNEPVHQKYQSPAASEAESGQGGSGGAGSGVALDKGWKDHPANADSNQGYERGPYVIDRPQAVPRERQPGPLGVGSGTDSARQMAQEQLKE</sequence>
<evidence type="ECO:0008006" key="5">
    <source>
        <dbReference type="Google" id="ProtNLM"/>
    </source>
</evidence>
<organism evidence="3 4">
    <name type="scientific">Cystobacter fuscus (strain ATCC 25194 / DSM 2262 / NBRC 100088 / M29)</name>
    <dbReference type="NCBI Taxonomy" id="1242864"/>
    <lineage>
        <taxon>Bacteria</taxon>
        <taxon>Pseudomonadati</taxon>
        <taxon>Myxococcota</taxon>
        <taxon>Myxococcia</taxon>
        <taxon>Myxococcales</taxon>
        <taxon>Cystobacterineae</taxon>
        <taxon>Archangiaceae</taxon>
        <taxon>Cystobacter</taxon>
    </lineage>
</organism>
<comment type="caution">
    <text evidence="3">The sequence shown here is derived from an EMBL/GenBank/DDBJ whole genome shotgun (WGS) entry which is preliminary data.</text>
</comment>
<name>S9QXQ3_CYSF2</name>
<gene>
    <name evidence="3" type="ORF">D187_001231</name>
</gene>
<reference evidence="3" key="1">
    <citation type="submission" date="2013-05" db="EMBL/GenBank/DDBJ databases">
        <title>Genome assembly of Cystobacter fuscus DSM 2262.</title>
        <authorList>
            <person name="Sharma G."/>
            <person name="Khatri I."/>
            <person name="Kaur C."/>
            <person name="Mayilraj S."/>
            <person name="Subramanian S."/>
        </authorList>
    </citation>
    <scope>NUCLEOTIDE SEQUENCE [LARGE SCALE GENOMIC DNA]</scope>
    <source>
        <strain evidence="3">DSM 2262</strain>
    </source>
</reference>
<feature type="compositionally biased region" description="Polar residues" evidence="1">
    <location>
        <begin position="109"/>
        <end position="123"/>
    </location>
</feature>
<dbReference type="OrthoDB" id="5524192at2"/>
<feature type="chain" id="PRO_5004555428" description="Lipoprotein" evidence="2">
    <location>
        <begin position="20"/>
        <end position="123"/>
    </location>
</feature>
<proteinExistence type="predicted"/>
<evidence type="ECO:0000313" key="4">
    <source>
        <dbReference type="Proteomes" id="UP000011682"/>
    </source>
</evidence>
<dbReference type="EMBL" id="ANAH02000010">
    <property type="protein sequence ID" value="EPX61448.1"/>
    <property type="molecule type" value="Genomic_DNA"/>
</dbReference>
<feature type="signal peptide" evidence="2">
    <location>
        <begin position="1"/>
        <end position="19"/>
    </location>
</feature>
<dbReference type="PROSITE" id="PS51257">
    <property type="entry name" value="PROKAR_LIPOPROTEIN"/>
    <property type="match status" value="1"/>
</dbReference>
<evidence type="ECO:0000313" key="3">
    <source>
        <dbReference type="EMBL" id="EPX61448.1"/>
    </source>
</evidence>
<evidence type="ECO:0000256" key="2">
    <source>
        <dbReference type="SAM" id="SignalP"/>
    </source>
</evidence>
<dbReference type="Proteomes" id="UP000011682">
    <property type="component" value="Unassembled WGS sequence"/>
</dbReference>
<feature type="compositionally biased region" description="Gly residues" evidence="1">
    <location>
        <begin position="52"/>
        <end position="61"/>
    </location>
</feature>
<protein>
    <recommendedName>
        <fullName evidence="5">Lipoprotein</fullName>
    </recommendedName>
</protein>
<feature type="region of interest" description="Disordered" evidence="1">
    <location>
        <begin position="18"/>
        <end position="123"/>
    </location>
</feature>
<keyword evidence="2" id="KW-0732">Signal</keyword>